<sequence>MGRHNRRSRLEVEGGARKKGEGWLSATSLHSSLPPPPRSSARWRGPQSRYVLGEHLRTMDRGYASPTLGRDDKWAITCPCSPTYSPGTSSSALARDEGKA</sequence>
<accession>A0AAP0QAY4</accession>
<comment type="caution">
    <text evidence="2">The sequence shown here is derived from an EMBL/GenBank/DDBJ whole genome shotgun (WGS) entry which is preliminary data.</text>
</comment>
<gene>
    <name evidence="2" type="ORF">Syun_001486</name>
</gene>
<feature type="region of interest" description="Disordered" evidence="1">
    <location>
        <begin position="1"/>
        <end position="46"/>
    </location>
</feature>
<evidence type="ECO:0000313" key="3">
    <source>
        <dbReference type="Proteomes" id="UP001420932"/>
    </source>
</evidence>
<proteinExistence type="predicted"/>
<reference evidence="2 3" key="1">
    <citation type="submission" date="2024-01" db="EMBL/GenBank/DDBJ databases">
        <title>Genome assemblies of Stephania.</title>
        <authorList>
            <person name="Yang L."/>
        </authorList>
    </citation>
    <scope>NUCLEOTIDE SEQUENCE [LARGE SCALE GENOMIC DNA]</scope>
    <source>
        <strain evidence="2">YNDBR</strain>
        <tissue evidence="2">Leaf</tissue>
    </source>
</reference>
<evidence type="ECO:0000313" key="2">
    <source>
        <dbReference type="EMBL" id="KAK9169346.1"/>
    </source>
</evidence>
<evidence type="ECO:0000256" key="1">
    <source>
        <dbReference type="SAM" id="MobiDB-lite"/>
    </source>
</evidence>
<dbReference type="EMBL" id="JBBNAF010000001">
    <property type="protein sequence ID" value="KAK9169346.1"/>
    <property type="molecule type" value="Genomic_DNA"/>
</dbReference>
<protein>
    <submittedName>
        <fullName evidence="2">Uncharacterized protein</fullName>
    </submittedName>
</protein>
<name>A0AAP0QAY4_9MAGN</name>
<dbReference type="AlphaFoldDB" id="A0AAP0QAY4"/>
<organism evidence="2 3">
    <name type="scientific">Stephania yunnanensis</name>
    <dbReference type="NCBI Taxonomy" id="152371"/>
    <lineage>
        <taxon>Eukaryota</taxon>
        <taxon>Viridiplantae</taxon>
        <taxon>Streptophyta</taxon>
        <taxon>Embryophyta</taxon>
        <taxon>Tracheophyta</taxon>
        <taxon>Spermatophyta</taxon>
        <taxon>Magnoliopsida</taxon>
        <taxon>Ranunculales</taxon>
        <taxon>Menispermaceae</taxon>
        <taxon>Menispermoideae</taxon>
        <taxon>Cissampelideae</taxon>
        <taxon>Stephania</taxon>
    </lineage>
</organism>
<feature type="compositionally biased region" description="Basic and acidic residues" evidence="1">
    <location>
        <begin position="8"/>
        <end position="21"/>
    </location>
</feature>
<dbReference type="Proteomes" id="UP001420932">
    <property type="component" value="Unassembled WGS sequence"/>
</dbReference>
<keyword evidence="3" id="KW-1185">Reference proteome</keyword>